<dbReference type="GO" id="GO:0008808">
    <property type="term" value="F:cardiolipin synthase activity"/>
    <property type="evidence" value="ECO:0007669"/>
    <property type="project" value="UniProtKB-UniRule"/>
</dbReference>
<feature type="transmembrane region" description="Helical" evidence="13">
    <location>
        <begin position="39"/>
        <end position="60"/>
    </location>
</feature>
<dbReference type="GO" id="GO:0032049">
    <property type="term" value="P:cardiolipin biosynthetic process"/>
    <property type="evidence" value="ECO:0007669"/>
    <property type="project" value="UniProtKB-UniRule"/>
</dbReference>
<keyword evidence="6" id="KW-0677">Repeat</keyword>
<evidence type="ECO:0000256" key="12">
    <source>
        <dbReference type="NCBIfam" id="TIGR04265"/>
    </source>
</evidence>
<proteinExistence type="predicted"/>
<dbReference type="Proteomes" id="UP000005835">
    <property type="component" value="Unassembled WGS sequence"/>
</dbReference>
<evidence type="ECO:0000256" key="11">
    <source>
        <dbReference type="ARBA" id="ARBA00023264"/>
    </source>
</evidence>
<dbReference type="RefSeq" id="WP_005434224.1">
    <property type="nucleotide sequence ID" value="NZ_JH815514.1"/>
</dbReference>
<dbReference type="eggNOG" id="COG1502">
    <property type="taxonomic scope" value="Bacteria"/>
</dbReference>
<gene>
    <name evidence="15" type="ORF">HMPREF9465_00725</name>
</gene>
<keyword evidence="10" id="KW-0594">Phospholipid biosynthesis</keyword>
<evidence type="ECO:0000256" key="1">
    <source>
        <dbReference type="ARBA" id="ARBA00004651"/>
    </source>
</evidence>
<evidence type="ECO:0000259" key="14">
    <source>
        <dbReference type="PROSITE" id="PS50035"/>
    </source>
</evidence>
<dbReference type="GO" id="GO:0005886">
    <property type="term" value="C:plasma membrane"/>
    <property type="evidence" value="ECO:0007669"/>
    <property type="project" value="UniProtKB-SubCell"/>
</dbReference>
<comment type="subcellular location">
    <subcellularLocation>
        <location evidence="1">Cell membrane</location>
        <topology evidence="1">Multi-pass membrane protein</topology>
    </subcellularLocation>
</comment>
<dbReference type="InterPro" id="IPR001736">
    <property type="entry name" value="PLipase_D/transphosphatidylase"/>
</dbReference>
<dbReference type="PANTHER" id="PTHR21248">
    <property type="entry name" value="CARDIOLIPIN SYNTHASE"/>
    <property type="match status" value="1"/>
</dbReference>
<dbReference type="Pfam" id="PF13091">
    <property type="entry name" value="PLDc_2"/>
    <property type="match status" value="2"/>
</dbReference>
<dbReference type="EC" id="2.7.8.-" evidence="12"/>
<keyword evidence="11" id="KW-1208">Phospholipid metabolism</keyword>
<keyword evidence="2" id="KW-1003">Cell membrane</keyword>
<dbReference type="SMART" id="SM00155">
    <property type="entry name" value="PLDc"/>
    <property type="match status" value="2"/>
</dbReference>
<keyword evidence="4" id="KW-0808">Transferase</keyword>
<dbReference type="AlphaFoldDB" id="K1JVX1"/>
<accession>K1JVX1</accession>
<dbReference type="InterPro" id="IPR027379">
    <property type="entry name" value="CLS_N"/>
</dbReference>
<evidence type="ECO:0000256" key="6">
    <source>
        <dbReference type="ARBA" id="ARBA00022737"/>
    </source>
</evidence>
<comment type="caution">
    <text evidence="15">The sequence shown here is derived from an EMBL/GenBank/DDBJ whole genome shotgun (WGS) entry which is preliminary data.</text>
</comment>
<keyword evidence="3" id="KW-0444">Lipid biosynthesis</keyword>
<protein>
    <recommendedName>
        <fullName evidence="12">Cardiolipin synthase</fullName>
        <ecNumber evidence="12">2.7.8.-</ecNumber>
    </recommendedName>
</protein>
<sequence>MPSLDSIITFSTLAALVQFGIIISVILRVMFTRHPPGSAFAWILITTLLPYFGFILYLLFGERPIGQLRATRFRKHLAHLKELSRQKLTPTGPLPRHLARHRTLIHLATRMGNLPVTSGTEIRLLSSSDDTFAAIISDIEAACSSIDMEFYIWHPGGEADKVAASLLKAHERGVRVRILVDDFGSRAFLKSDTCRAFRNAGIEVAKAMPMRLLHFFGLQRVDLRLHRKTIIIDNEIGYTGSLNMIDPHTYDAARTVGPWVDAMVRLTGPAVQSLRATFLIDWAIQPDGDPSDLERVHSVPPIPQLGTATIVTVPSGPYGQKDPNLYLLLDTINAARFNITITTPYFVPNEGLATALLSAAYRGVKIRLIVPANADSKAVTWAARRYFDDMLSAGVEVLLYNGGLLHTKSISVDDEYAVFGTVNFDNRSIHLNFEMMLLIFDACFIHDLKKLHDSYAEQCSRLDPETWYRRPVSERLKEGACYLISPLL</sequence>
<name>K1JVX1_9BURK</name>
<evidence type="ECO:0000313" key="15">
    <source>
        <dbReference type="EMBL" id="EKB31857.1"/>
    </source>
</evidence>
<keyword evidence="16" id="KW-1185">Reference proteome</keyword>
<dbReference type="PATRIC" id="fig|742823.3.peg.730"/>
<reference evidence="15 16" key="1">
    <citation type="submission" date="2012-05" db="EMBL/GenBank/DDBJ databases">
        <title>The Genome Sequence of Sutterella wadsworthensis 2_1_59BFAA.</title>
        <authorList>
            <consortium name="The Broad Institute Genome Sequencing Platform"/>
            <person name="Earl A."/>
            <person name="Ward D."/>
            <person name="Feldgarden M."/>
            <person name="Gevers D."/>
            <person name="Daigneault M."/>
            <person name="Strauss J."/>
            <person name="Allen-Vercoe E."/>
            <person name="Walker B."/>
            <person name="Young S.K."/>
            <person name="Zeng Q."/>
            <person name="Gargeya S."/>
            <person name="Fitzgerald M."/>
            <person name="Haas B."/>
            <person name="Abouelleil A."/>
            <person name="Alvarado L."/>
            <person name="Arachchi H.M."/>
            <person name="Berlin A.M."/>
            <person name="Chapman S.B."/>
            <person name="Goldberg J."/>
            <person name="Griggs A."/>
            <person name="Gujja S."/>
            <person name="Hansen M."/>
            <person name="Howarth C."/>
            <person name="Imamovic A."/>
            <person name="Larimer J."/>
            <person name="McCowen C."/>
            <person name="Montmayeur A."/>
            <person name="Murphy C."/>
            <person name="Neiman D."/>
            <person name="Pearson M."/>
            <person name="Priest M."/>
            <person name="Roberts A."/>
            <person name="Saif S."/>
            <person name="Shea T."/>
            <person name="Sisk P."/>
            <person name="Sykes S."/>
            <person name="Wortman J."/>
            <person name="Nusbaum C."/>
            <person name="Birren B."/>
        </authorList>
    </citation>
    <scope>NUCLEOTIDE SEQUENCE [LARGE SCALE GENOMIC DNA]</scope>
    <source>
        <strain evidence="15 16">2_1_59BFAA</strain>
    </source>
</reference>
<dbReference type="EMBL" id="ADMG01000017">
    <property type="protein sequence ID" value="EKB31857.1"/>
    <property type="molecule type" value="Genomic_DNA"/>
</dbReference>
<evidence type="ECO:0000256" key="7">
    <source>
        <dbReference type="ARBA" id="ARBA00022989"/>
    </source>
</evidence>
<feature type="transmembrane region" description="Helical" evidence="13">
    <location>
        <begin position="6"/>
        <end position="27"/>
    </location>
</feature>
<dbReference type="OrthoDB" id="9762009at2"/>
<evidence type="ECO:0000256" key="5">
    <source>
        <dbReference type="ARBA" id="ARBA00022692"/>
    </source>
</evidence>
<keyword evidence="7 13" id="KW-1133">Transmembrane helix</keyword>
<dbReference type="STRING" id="742823.HMPREF9465_00725"/>
<evidence type="ECO:0000256" key="9">
    <source>
        <dbReference type="ARBA" id="ARBA00023136"/>
    </source>
</evidence>
<dbReference type="PROSITE" id="PS50035">
    <property type="entry name" value="PLD"/>
    <property type="match status" value="2"/>
</dbReference>
<feature type="domain" description="PLD phosphodiesterase" evidence="14">
    <location>
        <begin position="221"/>
        <end position="248"/>
    </location>
</feature>
<dbReference type="Pfam" id="PF13396">
    <property type="entry name" value="PLDc_N"/>
    <property type="match status" value="1"/>
</dbReference>
<keyword evidence="8" id="KW-0443">Lipid metabolism</keyword>
<keyword evidence="5 13" id="KW-0812">Transmembrane</keyword>
<keyword evidence="9 13" id="KW-0472">Membrane</keyword>
<evidence type="ECO:0000256" key="3">
    <source>
        <dbReference type="ARBA" id="ARBA00022516"/>
    </source>
</evidence>
<evidence type="ECO:0000256" key="8">
    <source>
        <dbReference type="ARBA" id="ARBA00023098"/>
    </source>
</evidence>
<dbReference type="InterPro" id="IPR022924">
    <property type="entry name" value="Cardiolipin_synthase"/>
</dbReference>
<evidence type="ECO:0000256" key="10">
    <source>
        <dbReference type="ARBA" id="ARBA00023209"/>
    </source>
</evidence>
<dbReference type="Gene3D" id="3.30.870.10">
    <property type="entry name" value="Endonuclease Chain A"/>
    <property type="match status" value="2"/>
</dbReference>
<organism evidence="15 16">
    <name type="scientific">Sutterella wadsworthensis 2_1_59BFAA</name>
    <dbReference type="NCBI Taxonomy" id="742823"/>
    <lineage>
        <taxon>Bacteria</taxon>
        <taxon>Pseudomonadati</taxon>
        <taxon>Pseudomonadota</taxon>
        <taxon>Betaproteobacteria</taxon>
        <taxon>Burkholderiales</taxon>
        <taxon>Sutterellaceae</taxon>
        <taxon>Sutterella</taxon>
    </lineage>
</organism>
<feature type="domain" description="PLD phosphodiesterase" evidence="14">
    <location>
        <begin position="401"/>
        <end position="428"/>
    </location>
</feature>
<evidence type="ECO:0000256" key="2">
    <source>
        <dbReference type="ARBA" id="ARBA00022475"/>
    </source>
</evidence>
<dbReference type="HOGENOM" id="CLU_038053_1_0_4"/>
<evidence type="ECO:0000256" key="13">
    <source>
        <dbReference type="SAM" id="Phobius"/>
    </source>
</evidence>
<evidence type="ECO:0000256" key="4">
    <source>
        <dbReference type="ARBA" id="ARBA00022679"/>
    </source>
</evidence>
<dbReference type="NCBIfam" id="TIGR04265">
    <property type="entry name" value="bac_cardiolipin"/>
    <property type="match status" value="1"/>
</dbReference>
<dbReference type="SUPFAM" id="SSF56024">
    <property type="entry name" value="Phospholipase D/nuclease"/>
    <property type="match status" value="2"/>
</dbReference>
<evidence type="ECO:0000313" key="16">
    <source>
        <dbReference type="Proteomes" id="UP000005835"/>
    </source>
</evidence>
<dbReference type="InterPro" id="IPR025202">
    <property type="entry name" value="PLD-like_dom"/>
</dbReference>
<dbReference type="PANTHER" id="PTHR21248:SF22">
    <property type="entry name" value="PHOSPHOLIPASE D"/>
    <property type="match status" value="1"/>
</dbReference>